<protein>
    <submittedName>
        <fullName evidence="9">ZIP family metal transporter</fullName>
    </submittedName>
</protein>
<feature type="transmembrane region" description="Helical" evidence="8">
    <location>
        <begin position="159"/>
        <end position="181"/>
    </location>
</feature>
<reference evidence="9" key="1">
    <citation type="submission" date="2020-09" db="EMBL/GenBank/DDBJ databases">
        <title>A novel bacterium of genus Hazenella, isolated from South China Sea.</title>
        <authorList>
            <person name="Huang H."/>
            <person name="Mo K."/>
            <person name="Hu Y."/>
        </authorList>
    </citation>
    <scope>NUCLEOTIDE SEQUENCE</scope>
    <source>
        <strain evidence="9">IB182357</strain>
    </source>
</reference>
<dbReference type="InterPro" id="IPR003689">
    <property type="entry name" value="ZIP"/>
</dbReference>
<feature type="transmembrane region" description="Helical" evidence="8">
    <location>
        <begin position="126"/>
        <end position="147"/>
    </location>
</feature>
<dbReference type="GO" id="GO:0005886">
    <property type="term" value="C:plasma membrane"/>
    <property type="evidence" value="ECO:0007669"/>
    <property type="project" value="UniProtKB-SubCell"/>
</dbReference>
<evidence type="ECO:0000313" key="9">
    <source>
        <dbReference type="EMBL" id="MBD1372120.1"/>
    </source>
</evidence>
<proteinExistence type="inferred from homology"/>
<feature type="transmembrane region" description="Helical" evidence="8">
    <location>
        <begin position="217"/>
        <end position="236"/>
    </location>
</feature>
<comment type="caution">
    <text evidence="9">The sequence shown here is derived from an EMBL/GenBank/DDBJ whole genome shotgun (WGS) entry which is preliminary data.</text>
</comment>
<organism evidence="9 10">
    <name type="scientific">Polycladospora coralii</name>
    <dbReference type="NCBI Taxonomy" id="2771432"/>
    <lineage>
        <taxon>Bacteria</taxon>
        <taxon>Bacillati</taxon>
        <taxon>Bacillota</taxon>
        <taxon>Bacilli</taxon>
        <taxon>Bacillales</taxon>
        <taxon>Thermoactinomycetaceae</taxon>
        <taxon>Polycladospora</taxon>
    </lineage>
</organism>
<evidence type="ECO:0000256" key="3">
    <source>
        <dbReference type="ARBA" id="ARBA00022475"/>
    </source>
</evidence>
<feature type="transmembrane region" description="Helical" evidence="8">
    <location>
        <begin position="97"/>
        <end position="120"/>
    </location>
</feature>
<keyword evidence="6 8" id="KW-1133">Transmembrane helix</keyword>
<accession>A0A926RSY8</accession>
<dbReference type="RefSeq" id="WP_191141861.1">
    <property type="nucleotide sequence ID" value="NZ_JACXAH010000008.1"/>
</dbReference>
<dbReference type="AlphaFoldDB" id="A0A926RSY8"/>
<feature type="transmembrane region" description="Helical" evidence="8">
    <location>
        <begin position="30"/>
        <end position="48"/>
    </location>
</feature>
<comment type="subcellular location">
    <subcellularLocation>
        <location evidence="1">Cell membrane</location>
        <topology evidence="1">Multi-pass membrane protein</topology>
    </subcellularLocation>
</comment>
<keyword evidence="4 8" id="KW-0812">Transmembrane</keyword>
<dbReference type="Pfam" id="PF02535">
    <property type="entry name" value="Zip"/>
    <property type="match status" value="1"/>
</dbReference>
<evidence type="ECO:0000256" key="1">
    <source>
        <dbReference type="ARBA" id="ARBA00004651"/>
    </source>
</evidence>
<dbReference type="Proteomes" id="UP000661691">
    <property type="component" value="Unassembled WGS sequence"/>
</dbReference>
<feature type="transmembrane region" description="Helical" evidence="8">
    <location>
        <begin position="60"/>
        <end position="77"/>
    </location>
</feature>
<evidence type="ECO:0000256" key="5">
    <source>
        <dbReference type="ARBA" id="ARBA00022833"/>
    </source>
</evidence>
<feature type="transmembrane region" description="Helical" evidence="8">
    <location>
        <begin position="6"/>
        <end position="23"/>
    </location>
</feature>
<keyword evidence="7 8" id="KW-0472">Membrane</keyword>
<keyword evidence="10" id="KW-1185">Reference proteome</keyword>
<keyword evidence="3" id="KW-1003">Cell membrane</keyword>
<evidence type="ECO:0000256" key="2">
    <source>
        <dbReference type="ARBA" id="ARBA00006939"/>
    </source>
</evidence>
<feature type="transmembrane region" description="Helical" evidence="8">
    <location>
        <begin position="187"/>
        <end position="205"/>
    </location>
</feature>
<evidence type="ECO:0000256" key="4">
    <source>
        <dbReference type="ARBA" id="ARBA00022692"/>
    </source>
</evidence>
<evidence type="ECO:0000256" key="7">
    <source>
        <dbReference type="ARBA" id="ARBA00023136"/>
    </source>
</evidence>
<dbReference type="PANTHER" id="PTHR11040:SF211">
    <property type="entry name" value="ZINC TRANSPORTER ZIP11"/>
    <property type="match status" value="1"/>
</dbReference>
<name>A0A926RSY8_9BACL</name>
<evidence type="ECO:0000256" key="8">
    <source>
        <dbReference type="SAM" id="Phobius"/>
    </source>
</evidence>
<dbReference type="PANTHER" id="PTHR11040">
    <property type="entry name" value="ZINC/IRON TRANSPORTER"/>
    <property type="match status" value="1"/>
</dbReference>
<dbReference type="GO" id="GO:0005385">
    <property type="term" value="F:zinc ion transmembrane transporter activity"/>
    <property type="evidence" value="ECO:0007669"/>
    <property type="project" value="TreeGrafter"/>
</dbReference>
<dbReference type="EMBL" id="JACXAH010000008">
    <property type="protein sequence ID" value="MBD1372120.1"/>
    <property type="molecule type" value="Genomic_DNA"/>
</dbReference>
<evidence type="ECO:0000313" key="10">
    <source>
        <dbReference type="Proteomes" id="UP000661691"/>
    </source>
</evidence>
<keyword evidence="5" id="KW-0862">Zinc</keyword>
<gene>
    <name evidence="9" type="ORF">IC620_07065</name>
</gene>
<sequence>MVAVIYSAIAGLATVLGAILTLSFRLTDRIVAFALGMSVGVMVFISYLDLIPTAMMKGGWAHLVVGMVLAILFMLLLHHIPFSKVGSGDQISDYTRLGVLLVIAVAVHNTPEGAAIGIGFDLENHLGHTLALAMFIHNIPEGIGLAAPLRAAGFMRSRIILLSLICGATLPLGTWIGIRFLSQSSDIISGGLIFAAVVMLWTAICEISPSAFRQSPLYAYFGIGMGSLFMCTVHMLH</sequence>
<comment type="similarity">
    <text evidence="2">Belongs to the ZIP transporter (TC 2.A.5) family.</text>
</comment>
<evidence type="ECO:0000256" key="6">
    <source>
        <dbReference type="ARBA" id="ARBA00022989"/>
    </source>
</evidence>